<evidence type="ECO:0000313" key="1">
    <source>
        <dbReference type="EMBL" id="KAI9391134.1"/>
    </source>
</evidence>
<reference evidence="1 2" key="1">
    <citation type="journal article" date="2006" name="Science">
        <title>The genome of black cottonwood, Populus trichocarpa (Torr. &amp; Gray).</title>
        <authorList>
            <person name="Tuskan G.A."/>
            <person name="Difazio S."/>
            <person name="Jansson S."/>
            <person name="Bohlmann J."/>
            <person name="Grigoriev I."/>
            <person name="Hellsten U."/>
            <person name="Putnam N."/>
            <person name="Ralph S."/>
            <person name="Rombauts S."/>
            <person name="Salamov A."/>
            <person name="Schein J."/>
            <person name="Sterck L."/>
            <person name="Aerts A."/>
            <person name="Bhalerao R.R."/>
            <person name="Bhalerao R.P."/>
            <person name="Blaudez D."/>
            <person name="Boerjan W."/>
            <person name="Brun A."/>
            <person name="Brunner A."/>
            <person name="Busov V."/>
            <person name="Campbell M."/>
            <person name="Carlson J."/>
            <person name="Chalot M."/>
            <person name="Chapman J."/>
            <person name="Chen G.L."/>
            <person name="Cooper D."/>
            <person name="Coutinho P.M."/>
            <person name="Couturier J."/>
            <person name="Covert S."/>
            <person name="Cronk Q."/>
            <person name="Cunningham R."/>
            <person name="Davis J."/>
            <person name="Degroeve S."/>
            <person name="Dejardin A."/>
            <person name="Depamphilis C."/>
            <person name="Detter J."/>
            <person name="Dirks B."/>
            <person name="Dubchak I."/>
            <person name="Duplessis S."/>
            <person name="Ehlting J."/>
            <person name="Ellis B."/>
            <person name="Gendler K."/>
            <person name="Goodstein D."/>
            <person name="Gribskov M."/>
            <person name="Grimwood J."/>
            <person name="Groover A."/>
            <person name="Gunter L."/>
            <person name="Hamberger B."/>
            <person name="Heinze B."/>
            <person name="Helariutta Y."/>
            <person name="Henrissat B."/>
            <person name="Holligan D."/>
            <person name="Holt R."/>
            <person name="Huang W."/>
            <person name="Islam-Faridi N."/>
            <person name="Jones S."/>
            <person name="Jones-Rhoades M."/>
            <person name="Jorgensen R."/>
            <person name="Joshi C."/>
            <person name="Kangasjarvi J."/>
            <person name="Karlsson J."/>
            <person name="Kelleher C."/>
            <person name="Kirkpatrick R."/>
            <person name="Kirst M."/>
            <person name="Kohler A."/>
            <person name="Kalluri U."/>
            <person name="Larimer F."/>
            <person name="Leebens-Mack J."/>
            <person name="Leple J.C."/>
            <person name="Locascio P."/>
            <person name="Lou Y."/>
            <person name="Lucas S."/>
            <person name="Martin F."/>
            <person name="Montanini B."/>
            <person name="Napoli C."/>
            <person name="Nelson D.R."/>
            <person name="Nelson C."/>
            <person name="Nieminen K."/>
            <person name="Nilsson O."/>
            <person name="Pereda V."/>
            <person name="Peter G."/>
            <person name="Philippe R."/>
            <person name="Pilate G."/>
            <person name="Poliakov A."/>
            <person name="Razumovskaya J."/>
            <person name="Richardson P."/>
            <person name="Rinaldi C."/>
            <person name="Ritland K."/>
            <person name="Rouze P."/>
            <person name="Ryaboy D."/>
            <person name="Schmutz J."/>
            <person name="Schrader J."/>
            <person name="Segerman B."/>
            <person name="Shin H."/>
            <person name="Siddiqui A."/>
            <person name="Sterky F."/>
            <person name="Terry A."/>
            <person name="Tsai C.J."/>
            <person name="Uberbacher E."/>
            <person name="Unneberg P."/>
            <person name="Vahala J."/>
            <person name="Wall K."/>
            <person name="Wessler S."/>
            <person name="Yang G."/>
            <person name="Yin T."/>
            <person name="Douglas C."/>
            <person name="Marra M."/>
            <person name="Sandberg G."/>
            <person name="Van de Peer Y."/>
            <person name="Rokhsar D."/>
        </authorList>
    </citation>
    <scope>NUCLEOTIDE SEQUENCE [LARGE SCALE GENOMIC DNA]</scope>
    <source>
        <strain evidence="2">cv. Nisqually</strain>
    </source>
</reference>
<protein>
    <submittedName>
        <fullName evidence="1">Uncharacterized protein</fullName>
    </submittedName>
</protein>
<sequence length="28" mass="3489">MHVNNFFYFLKIIFDISTSKRSKTYKPY</sequence>
<dbReference type="EMBL" id="CM009296">
    <property type="protein sequence ID" value="KAI9391134.1"/>
    <property type="molecule type" value="Genomic_DNA"/>
</dbReference>
<comment type="caution">
    <text evidence="1">The sequence shown here is derived from an EMBL/GenBank/DDBJ whole genome shotgun (WGS) entry which is preliminary data.</text>
</comment>
<gene>
    <name evidence="1" type="ORF">POPTR_007G046150v4</name>
</gene>
<proteinExistence type="predicted"/>
<evidence type="ECO:0000313" key="2">
    <source>
        <dbReference type="Proteomes" id="UP000006729"/>
    </source>
</evidence>
<dbReference type="Proteomes" id="UP000006729">
    <property type="component" value="Chromosome 7"/>
</dbReference>
<accession>A0ACC0SPG0</accession>
<organism evidence="1 2">
    <name type="scientific">Populus trichocarpa</name>
    <name type="common">Western balsam poplar</name>
    <name type="synonym">Populus balsamifera subsp. trichocarpa</name>
    <dbReference type="NCBI Taxonomy" id="3694"/>
    <lineage>
        <taxon>Eukaryota</taxon>
        <taxon>Viridiplantae</taxon>
        <taxon>Streptophyta</taxon>
        <taxon>Embryophyta</taxon>
        <taxon>Tracheophyta</taxon>
        <taxon>Spermatophyta</taxon>
        <taxon>Magnoliopsida</taxon>
        <taxon>eudicotyledons</taxon>
        <taxon>Gunneridae</taxon>
        <taxon>Pentapetalae</taxon>
        <taxon>rosids</taxon>
        <taxon>fabids</taxon>
        <taxon>Malpighiales</taxon>
        <taxon>Salicaceae</taxon>
        <taxon>Saliceae</taxon>
        <taxon>Populus</taxon>
    </lineage>
</organism>
<name>A0ACC0SPG0_POPTR</name>
<keyword evidence="2" id="KW-1185">Reference proteome</keyword>